<name>A0A8R7QZ55_TRIUA</name>
<proteinExistence type="predicted"/>
<sequence>MARRRRVLHAPAVGALCVRKRKILYSVEFQKRGLPHAHILVWLKGDHSKMEFSPLSQLCQGTTIWRIRVYVSRLWQHRGGTDHGPIKHTDMVLLDAQGNHMYAEVPEKNVDSFIDRIEEGKIYDIRKFLVFPRKYVFRPVEGHSMIKFTKRTELVERTGMEAEFPFCTYALTPIAHLPRPADMPERFTGDSANDQLLSSVFSWGSSITSFPSLDVIGLITGISEAVQYVSASRTEPSTKRVIHLKDLTGHQIMVILWGEAALNFEADEVMELGSTDPVIVILVGTLVKSYDGHRGVSGSAAYRWYINEDLPDIRDFRNRLRDNFTAIQHINLPGQTAAEVDAQVNLETKTVRELANLDMFDNRDARFFCTVVLSRHNPSQRWWFSSCTTCHKSSLPDGTAYRCSDPACAGIDAIPR</sequence>
<dbReference type="PANTHER" id="PTHR47165:SF4">
    <property type="entry name" value="OS03G0429900 PROTEIN"/>
    <property type="match status" value="1"/>
</dbReference>
<dbReference type="AlphaFoldDB" id="A0A8R7QZ55"/>
<protein>
    <recommendedName>
        <fullName evidence="6">Replication protein A OB domain-containing protein</fullName>
    </recommendedName>
</protein>
<keyword evidence="5" id="KW-1185">Reference proteome</keyword>
<evidence type="ECO:0000256" key="1">
    <source>
        <dbReference type="ARBA" id="ARBA00023125"/>
    </source>
</evidence>
<dbReference type="InterPro" id="IPR003871">
    <property type="entry name" value="RFA1B/D_OB_1st"/>
</dbReference>
<reference evidence="5" key="1">
    <citation type="journal article" date="2013" name="Nature">
        <title>Draft genome of the wheat A-genome progenitor Triticum urartu.</title>
        <authorList>
            <person name="Ling H.Q."/>
            <person name="Zhao S."/>
            <person name="Liu D."/>
            <person name="Wang J."/>
            <person name="Sun H."/>
            <person name="Zhang C."/>
            <person name="Fan H."/>
            <person name="Li D."/>
            <person name="Dong L."/>
            <person name="Tao Y."/>
            <person name="Gao C."/>
            <person name="Wu H."/>
            <person name="Li Y."/>
            <person name="Cui Y."/>
            <person name="Guo X."/>
            <person name="Zheng S."/>
            <person name="Wang B."/>
            <person name="Yu K."/>
            <person name="Liang Q."/>
            <person name="Yang W."/>
            <person name="Lou X."/>
            <person name="Chen J."/>
            <person name="Feng M."/>
            <person name="Jian J."/>
            <person name="Zhang X."/>
            <person name="Luo G."/>
            <person name="Jiang Y."/>
            <person name="Liu J."/>
            <person name="Wang Z."/>
            <person name="Sha Y."/>
            <person name="Zhang B."/>
            <person name="Wu H."/>
            <person name="Tang D."/>
            <person name="Shen Q."/>
            <person name="Xue P."/>
            <person name="Zou S."/>
            <person name="Wang X."/>
            <person name="Liu X."/>
            <person name="Wang F."/>
            <person name="Yang Y."/>
            <person name="An X."/>
            <person name="Dong Z."/>
            <person name="Zhang K."/>
            <person name="Zhang X."/>
            <person name="Luo M.C."/>
            <person name="Dvorak J."/>
            <person name="Tong Y."/>
            <person name="Wang J."/>
            <person name="Yang H."/>
            <person name="Li Z."/>
            <person name="Wang D."/>
            <person name="Zhang A."/>
            <person name="Wang J."/>
        </authorList>
    </citation>
    <scope>NUCLEOTIDE SEQUENCE</scope>
    <source>
        <strain evidence="5">cv. G1812</strain>
    </source>
</reference>
<feature type="domain" description="Replication protein A OB" evidence="3">
    <location>
        <begin position="213"/>
        <end position="294"/>
    </location>
</feature>
<dbReference type="InterPro" id="IPR012340">
    <property type="entry name" value="NA-bd_OB-fold"/>
</dbReference>
<evidence type="ECO:0000259" key="2">
    <source>
        <dbReference type="Pfam" id="PF02721"/>
    </source>
</evidence>
<keyword evidence="1" id="KW-0238">DNA-binding</keyword>
<dbReference type="CDD" id="cd04481">
    <property type="entry name" value="RPA1_DBD_B_like"/>
    <property type="match status" value="1"/>
</dbReference>
<reference evidence="4" key="2">
    <citation type="submission" date="2018-03" db="EMBL/GenBank/DDBJ databases">
        <title>The Triticum urartu genome reveals the dynamic nature of wheat genome evolution.</title>
        <authorList>
            <person name="Ling H."/>
            <person name="Ma B."/>
            <person name="Shi X."/>
            <person name="Liu H."/>
            <person name="Dong L."/>
            <person name="Sun H."/>
            <person name="Cao Y."/>
            <person name="Gao Q."/>
            <person name="Zheng S."/>
            <person name="Li Y."/>
            <person name="Yu Y."/>
            <person name="Du H."/>
            <person name="Qi M."/>
            <person name="Li Y."/>
            <person name="Yu H."/>
            <person name="Cui Y."/>
            <person name="Wang N."/>
            <person name="Chen C."/>
            <person name="Wu H."/>
            <person name="Zhao Y."/>
            <person name="Zhang J."/>
            <person name="Li Y."/>
            <person name="Zhou W."/>
            <person name="Zhang B."/>
            <person name="Hu W."/>
            <person name="Eijk M."/>
            <person name="Tang J."/>
            <person name="Witsenboer H."/>
            <person name="Zhao S."/>
            <person name="Li Z."/>
            <person name="Zhang A."/>
            <person name="Wang D."/>
            <person name="Liang C."/>
        </authorList>
    </citation>
    <scope>NUCLEOTIDE SEQUENCE [LARGE SCALE GENOMIC DNA]</scope>
    <source>
        <strain evidence="4">cv. G1812</strain>
    </source>
</reference>
<evidence type="ECO:0008006" key="6">
    <source>
        <dbReference type="Google" id="ProtNLM"/>
    </source>
</evidence>
<dbReference type="PANTHER" id="PTHR47165">
    <property type="entry name" value="OS03G0429900 PROTEIN"/>
    <property type="match status" value="1"/>
</dbReference>
<dbReference type="Proteomes" id="UP000015106">
    <property type="component" value="Chromosome 7"/>
</dbReference>
<evidence type="ECO:0000313" key="4">
    <source>
        <dbReference type="EnsemblPlants" id="TuG1812G0700002387.01.T02"/>
    </source>
</evidence>
<organism evidence="4 5">
    <name type="scientific">Triticum urartu</name>
    <name type="common">Red wild einkorn</name>
    <name type="synonym">Crithodium urartu</name>
    <dbReference type="NCBI Taxonomy" id="4572"/>
    <lineage>
        <taxon>Eukaryota</taxon>
        <taxon>Viridiplantae</taxon>
        <taxon>Streptophyta</taxon>
        <taxon>Embryophyta</taxon>
        <taxon>Tracheophyta</taxon>
        <taxon>Spermatophyta</taxon>
        <taxon>Magnoliopsida</taxon>
        <taxon>Liliopsida</taxon>
        <taxon>Poales</taxon>
        <taxon>Poaceae</taxon>
        <taxon>BOP clade</taxon>
        <taxon>Pooideae</taxon>
        <taxon>Triticodae</taxon>
        <taxon>Triticeae</taxon>
        <taxon>Triticinae</taxon>
        <taxon>Triticum</taxon>
    </lineage>
</organism>
<dbReference type="SUPFAM" id="SSF50249">
    <property type="entry name" value="Nucleic acid-binding proteins"/>
    <property type="match status" value="2"/>
</dbReference>
<feature type="domain" description="Replication protein A 70 kDa DNA-binding subunit B/D first OB fold" evidence="2">
    <location>
        <begin position="52"/>
        <end position="155"/>
    </location>
</feature>
<dbReference type="Pfam" id="PF16900">
    <property type="entry name" value="REPA_OB_2"/>
    <property type="match status" value="1"/>
</dbReference>
<dbReference type="CDD" id="cd04480">
    <property type="entry name" value="RPA1_DBD_A_like"/>
    <property type="match status" value="1"/>
</dbReference>
<evidence type="ECO:0000313" key="5">
    <source>
        <dbReference type="Proteomes" id="UP000015106"/>
    </source>
</evidence>
<dbReference type="Gramene" id="TuG1812G0700002387.01.T02">
    <property type="protein sequence ID" value="TuG1812G0700002387.01.T02"/>
    <property type="gene ID" value="TuG1812G0700002387.01"/>
</dbReference>
<dbReference type="EnsemblPlants" id="TuG1812G0700002387.01.T02">
    <property type="protein sequence ID" value="TuG1812G0700002387.01.T02"/>
    <property type="gene ID" value="TuG1812G0700002387.01"/>
</dbReference>
<dbReference type="InterPro" id="IPR031657">
    <property type="entry name" value="REPA_OB_2"/>
</dbReference>
<dbReference type="GO" id="GO:0003677">
    <property type="term" value="F:DNA binding"/>
    <property type="evidence" value="ECO:0007669"/>
    <property type="project" value="UniProtKB-KW"/>
</dbReference>
<accession>A0A8R7QZ55</accession>
<dbReference type="Pfam" id="PF02721">
    <property type="entry name" value="DUF223"/>
    <property type="match status" value="1"/>
</dbReference>
<reference evidence="4" key="3">
    <citation type="submission" date="2022-06" db="UniProtKB">
        <authorList>
            <consortium name="EnsemblPlants"/>
        </authorList>
    </citation>
    <scope>IDENTIFICATION</scope>
</reference>
<dbReference type="Gene3D" id="2.40.50.140">
    <property type="entry name" value="Nucleic acid-binding proteins"/>
    <property type="match status" value="2"/>
</dbReference>
<evidence type="ECO:0000259" key="3">
    <source>
        <dbReference type="Pfam" id="PF16900"/>
    </source>
</evidence>